<feature type="compositionally biased region" description="Polar residues" evidence="2">
    <location>
        <begin position="739"/>
        <end position="754"/>
    </location>
</feature>
<feature type="compositionally biased region" description="Low complexity" evidence="2">
    <location>
        <begin position="134"/>
        <end position="156"/>
    </location>
</feature>
<feature type="region of interest" description="Disordered" evidence="2">
    <location>
        <begin position="520"/>
        <end position="764"/>
    </location>
</feature>
<feature type="compositionally biased region" description="Basic and acidic residues" evidence="2">
    <location>
        <begin position="520"/>
        <end position="548"/>
    </location>
</feature>
<feature type="compositionally biased region" description="Low complexity" evidence="2">
    <location>
        <begin position="667"/>
        <end position="683"/>
    </location>
</feature>
<protein>
    <submittedName>
        <fullName evidence="4">Microtubule-associated protein</fullName>
    </submittedName>
</protein>
<reference evidence="3" key="1">
    <citation type="journal article" date="2013" name="Genetics">
        <title>The draft genome and transcriptome of Panagrellus redivivus are shaped by the harsh demands of a free-living lifestyle.</title>
        <authorList>
            <person name="Srinivasan J."/>
            <person name="Dillman A.R."/>
            <person name="Macchietto M.G."/>
            <person name="Heikkinen L."/>
            <person name="Lakso M."/>
            <person name="Fracchia K.M."/>
            <person name="Antoshechkin I."/>
            <person name="Mortazavi A."/>
            <person name="Wong G."/>
            <person name="Sternberg P.W."/>
        </authorList>
    </citation>
    <scope>NUCLEOTIDE SEQUENCE [LARGE SCALE GENOMIC DNA]</scope>
    <source>
        <strain evidence="3">MT8872</strain>
    </source>
</reference>
<sequence length="821" mass="88170">MSQASSIVIGVRDKAAEVALRRQLLAKERELKLQAKLREQDDKLKRVEEQKVAELQRKAKLRAQKELEKAKAVLDRKQAQLEADKNRKAEILQRAHQAASRTAQTSPAKVYAFGSSTPRELTYLERLARDQKTPPRVGTTTTTPKKSPVPSTMTTSCYVPRVAVSKPTESKPASVKPAVTRRSPTANPPKAKVDRMSASMYTPSTPASRRSLAASARVKREETPKKASTPQPSKPVPATRRVLPPRPPTSKAPVKEGTPAKNPVIAALSVPKKILPKKVVEQQAAEPEKIAEVSVEKAADALPTEETDVDVVEAVKQTENNNLEAVQKVPSVDEDALVQELHNLKLSDCSTPEPNDVVETHDSGIDDALSTKADASDEVLAVQKEEVPAAAEPVQEEAVNEQAAPIHQEEEAHEEATPVQAEQTHEEVEAAPIPKEVHQEVEAVPVSEAEYHHEAGDAPVPEEDAHEEVPQEVVAPEKPAVEEPEVTESATPAEAAPIVPEIHEELVESEPQSVAQLIDIAEHVPEPVENGVHDLETDRPSELIKDEAATDDLNADNGTVEAASESFDEHQEPQVTNASPSAPFVNLDFVESSAPFAQESPITPDSDAPVDPAVDQPLVDMEEPSKPAAEVPLFQELAEAVTPKASEPTASVEAAINSEAQTNGHRTASPDSSASSTKGSSDAENVPVSEPESRSDMKARLNALMSRVRDPNVSPPSTASPKAVDGRALARALLEQRRNGNGASPTSGTTSESEAVSHESDASSVTVLTNLTLSEEMAVAGEKAQQQRNKSVMDILPGQVYEDEHAAGKRTPPEDPAHVIV</sequence>
<feature type="region of interest" description="Disordered" evidence="2">
    <location>
        <begin position="386"/>
        <end position="436"/>
    </location>
</feature>
<dbReference type="WBParaSite" id="Pan_g23514.t1">
    <property type="protein sequence ID" value="Pan_g23514.t1"/>
    <property type="gene ID" value="Pan_g23514"/>
</dbReference>
<evidence type="ECO:0000313" key="3">
    <source>
        <dbReference type="Proteomes" id="UP000492821"/>
    </source>
</evidence>
<feature type="compositionally biased region" description="Low complexity" evidence="2">
    <location>
        <begin position="604"/>
        <end position="619"/>
    </location>
</feature>
<reference evidence="4" key="2">
    <citation type="submission" date="2020-10" db="UniProtKB">
        <authorList>
            <consortium name="WormBaseParasite"/>
        </authorList>
    </citation>
    <scope>IDENTIFICATION</scope>
</reference>
<feature type="region of interest" description="Disordered" evidence="2">
    <location>
        <begin position="449"/>
        <end position="495"/>
    </location>
</feature>
<proteinExistence type="predicted"/>
<dbReference type="Proteomes" id="UP000492821">
    <property type="component" value="Unassembled WGS sequence"/>
</dbReference>
<feature type="region of interest" description="Disordered" evidence="2">
    <location>
        <begin position="802"/>
        <end position="821"/>
    </location>
</feature>
<accession>A0A7E4VPT4</accession>
<feature type="compositionally biased region" description="Basic and acidic residues" evidence="2">
    <location>
        <begin position="407"/>
        <end position="416"/>
    </location>
</feature>
<evidence type="ECO:0000256" key="1">
    <source>
        <dbReference type="SAM" id="Coils"/>
    </source>
</evidence>
<feature type="region of interest" description="Disordered" evidence="2">
    <location>
        <begin position="123"/>
        <end position="262"/>
    </location>
</feature>
<evidence type="ECO:0000313" key="4">
    <source>
        <dbReference type="WBParaSite" id="Pan_g23514.t1"/>
    </source>
</evidence>
<name>A0A7E4VPT4_PANRE</name>
<keyword evidence="1" id="KW-0175">Coiled coil</keyword>
<keyword evidence="3" id="KW-1185">Reference proteome</keyword>
<evidence type="ECO:0000256" key="2">
    <source>
        <dbReference type="SAM" id="MobiDB-lite"/>
    </source>
</evidence>
<feature type="compositionally biased region" description="Basic and acidic residues" evidence="2">
    <location>
        <begin position="123"/>
        <end position="133"/>
    </location>
</feature>
<feature type="compositionally biased region" description="Low complexity" evidence="2">
    <location>
        <begin position="207"/>
        <end position="216"/>
    </location>
</feature>
<feature type="coiled-coil region" evidence="1">
    <location>
        <begin position="30"/>
        <end position="94"/>
    </location>
</feature>
<organism evidence="3 4">
    <name type="scientific">Panagrellus redivivus</name>
    <name type="common">Microworm</name>
    <dbReference type="NCBI Taxonomy" id="6233"/>
    <lineage>
        <taxon>Eukaryota</taxon>
        <taxon>Metazoa</taxon>
        <taxon>Ecdysozoa</taxon>
        <taxon>Nematoda</taxon>
        <taxon>Chromadorea</taxon>
        <taxon>Rhabditida</taxon>
        <taxon>Tylenchina</taxon>
        <taxon>Panagrolaimomorpha</taxon>
        <taxon>Panagrolaimoidea</taxon>
        <taxon>Panagrolaimidae</taxon>
        <taxon>Panagrellus</taxon>
    </lineage>
</organism>
<dbReference type="AlphaFoldDB" id="A0A7E4VPT4"/>